<dbReference type="InterPro" id="IPR026870">
    <property type="entry name" value="Zinc_ribbon_dom"/>
</dbReference>
<dbReference type="Proteomes" id="UP000053707">
    <property type="component" value="Unassembled WGS sequence"/>
</dbReference>
<dbReference type="GO" id="GO:0005524">
    <property type="term" value="F:ATP binding"/>
    <property type="evidence" value="ECO:0007669"/>
    <property type="project" value="UniProtKB-KW"/>
</dbReference>
<dbReference type="EMBL" id="LQIR01000033">
    <property type="protein sequence ID" value="KUI12858.1"/>
    <property type="molecule type" value="Genomic_DNA"/>
</dbReference>
<dbReference type="GO" id="GO:0004016">
    <property type="term" value="F:adenylate cyclase activity"/>
    <property type="evidence" value="ECO:0007669"/>
    <property type="project" value="UniProtKB-ARBA"/>
</dbReference>
<dbReference type="PROSITE" id="PS50125">
    <property type="entry name" value="GUANYLATE_CYCLASE_2"/>
    <property type="match status" value="1"/>
</dbReference>
<evidence type="ECO:0000256" key="1">
    <source>
        <dbReference type="ARBA" id="ARBA00022741"/>
    </source>
</evidence>
<dbReference type="InterPro" id="IPR029787">
    <property type="entry name" value="Nucleotide_cyclase"/>
</dbReference>
<dbReference type="AlphaFoldDB" id="A0A101A420"/>
<proteinExistence type="predicted"/>
<evidence type="ECO:0000313" key="5">
    <source>
        <dbReference type="Proteomes" id="UP000053707"/>
    </source>
</evidence>
<dbReference type="Pfam" id="PF00211">
    <property type="entry name" value="Guanylate_cyc"/>
    <property type="match status" value="1"/>
</dbReference>
<dbReference type="GO" id="GO:0009190">
    <property type="term" value="P:cyclic nucleotide biosynthetic process"/>
    <property type="evidence" value="ECO:0007669"/>
    <property type="project" value="InterPro"/>
</dbReference>
<dbReference type="GO" id="GO:0005737">
    <property type="term" value="C:cytoplasm"/>
    <property type="evidence" value="ECO:0007669"/>
    <property type="project" value="TreeGrafter"/>
</dbReference>
<dbReference type="InterPro" id="IPR001054">
    <property type="entry name" value="A/G_cyclase"/>
</dbReference>
<dbReference type="SUPFAM" id="SSF55073">
    <property type="entry name" value="Nucleotide cyclase"/>
    <property type="match status" value="1"/>
</dbReference>
<keyword evidence="1" id="KW-0547">Nucleotide-binding</keyword>
<dbReference type="InterPro" id="IPR027417">
    <property type="entry name" value="P-loop_NTPase"/>
</dbReference>
<gene>
    <name evidence="4" type="ORF">AU192_13270</name>
</gene>
<dbReference type="SUPFAM" id="SSF52540">
    <property type="entry name" value="P-loop containing nucleoside triphosphate hydrolases"/>
    <property type="match status" value="1"/>
</dbReference>
<keyword evidence="5" id="KW-1185">Reference proteome</keyword>
<evidence type="ECO:0000313" key="4">
    <source>
        <dbReference type="EMBL" id="KUI12858.1"/>
    </source>
</evidence>
<protein>
    <submittedName>
        <fullName evidence="4">Cyclase</fullName>
    </submittedName>
</protein>
<evidence type="ECO:0000256" key="2">
    <source>
        <dbReference type="ARBA" id="ARBA00022840"/>
    </source>
</evidence>
<dbReference type="GO" id="GO:0035556">
    <property type="term" value="P:intracellular signal transduction"/>
    <property type="evidence" value="ECO:0007669"/>
    <property type="project" value="InterPro"/>
</dbReference>
<reference evidence="4 5" key="1">
    <citation type="submission" date="2016-01" db="EMBL/GenBank/DDBJ databases">
        <authorList>
            <consortium name="TB Trials Study Group"/>
            <person name="Sutton G."/>
            <person name="Brinkac L."/>
            <person name="Sanka R."/>
            <person name="Adams M."/>
            <person name="Lau E.L."/>
            <person name="Macaden R."/>
            <person name="Grewal H.M.S."/>
        </authorList>
    </citation>
    <scope>NUCLEOTIDE SEQUENCE [LARGE SCALE GENOMIC DNA]</scope>
    <source>
        <strain evidence="4 5">IS-1744</strain>
    </source>
</reference>
<dbReference type="PANTHER" id="PTHR16305:SF28">
    <property type="entry name" value="GUANYLATE CYCLASE DOMAIN-CONTAINING PROTEIN"/>
    <property type="match status" value="1"/>
</dbReference>
<accession>A0A101A420</accession>
<dbReference type="Gene3D" id="3.30.70.1230">
    <property type="entry name" value="Nucleotide cyclase"/>
    <property type="match status" value="1"/>
</dbReference>
<sequence length="1045" mass="112948">MGVACHVCGAGLRDGARFCDACGSPVAAADSRAEYKQVTVLFADVVGSMDVATRLGPERLREIMTELFNRSSAVVQRYGGTVDKFTGDGIMAEFGAPIALEHHALLACRAALDIQEDARRLAASIEDRDHIDLQLRIGLNSGVVITGEIGSGPFSYTAVGEQVGMAQRMESVAPPGGVMVSESTARLVENSAALGDPELVHIKGMQAPVRARRLLGLAADQRTERMRTTFVGREWEMNALSGLLDRAVRGNGGVVGLVGPPGIGKSRLVRELTSRAADAGVEVATTLCESHTADVPFHAAANLLRSATDASGLDATAAREQVRAAFPDADQEDLLLVEDLLGVGDPAAALPQIDADARQRRIAAMINAAALASTTPSMYVIEDAHWIDRTSESMLADFLAVIPRTRSLVLVTYRPEYDGPLAHSPRSQTIALEPLDYSQMSRLSSELLGKDGSVAELAHLVAKRAEGNPFFAEEIVRDLTEREVLVGSRGCYLCVEPTSEVNVPQSLQAVIAARIDRLDPAAKRTLNGAAVIGIQFSPEMLKALEIEPALDDLVKAELIDQTGFGPTPQYTFRHALIRAVAYESQLRSDRTRLHRRLAAALDQSDQNAALIAEHLESAGELAAAYQWHMRAGAWANNRDNAAAQLSWERARRVADALPPDHPDRLGMRIAPRSLLCSSAFRRFHPDLSERFDELRDLCMEAGDKASLAIGMAGLTMEHVLLGRIFEASRQASELMELVESLGDTTLTIHLTVPACVAKLQAAEAADVLRWTETAIDVAEGESTMGSLILGSPVALAYTFRGFARYLMGRAGWRKDLEDAVAMARESDAASLAVATAYKSIPVGRHVGLPDETLLSEITEAYERAERCSEDLPLVLSRMALGIALTYGNVGEEPRGLAMLTELCETCRKEHYALNIVTALEVIVVHSAADHDRHGTIERIRVAVDELFESGNFVNCEGTTEALVELLLLRESEGDLSEADAAIERLAGVRPGAEWATRDLVVMRLRALQARASGNEPTYRELKDRYRTMAEECGFDGFVAIAAEMA</sequence>
<dbReference type="Gene3D" id="3.40.50.300">
    <property type="entry name" value="P-loop containing nucleotide triphosphate hydrolases"/>
    <property type="match status" value="1"/>
</dbReference>
<dbReference type="CDD" id="cd07302">
    <property type="entry name" value="CHD"/>
    <property type="match status" value="1"/>
</dbReference>
<evidence type="ECO:0000259" key="3">
    <source>
        <dbReference type="PROSITE" id="PS50125"/>
    </source>
</evidence>
<name>A0A101A420_9MYCO</name>
<comment type="caution">
    <text evidence="4">The sequence shown here is derived from an EMBL/GenBank/DDBJ whole genome shotgun (WGS) entry which is preliminary data.</text>
</comment>
<dbReference type="Pfam" id="PF13240">
    <property type="entry name" value="Zn_Ribbon_1"/>
    <property type="match status" value="1"/>
</dbReference>
<dbReference type="SMART" id="SM00044">
    <property type="entry name" value="CYCc"/>
    <property type="match status" value="1"/>
</dbReference>
<dbReference type="InterPro" id="IPR041664">
    <property type="entry name" value="AAA_16"/>
</dbReference>
<feature type="domain" description="Guanylate cyclase" evidence="3">
    <location>
        <begin position="39"/>
        <end position="170"/>
    </location>
</feature>
<dbReference type="PANTHER" id="PTHR16305">
    <property type="entry name" value="TESTICULAR SOLUBLE ADENYLYL CYCLASE"/>
    <property type="match status" value="1"/>
</dbReference>
<dbReference type="Pfam" id="PF13191">
    <property type="entry name" value="AAA_16"/>
    <property type="match status" value="1"/>
</dbReference>
<organism evidence="4 5">
    <name type="scientific">Mycobacterium lehmannii</name>
    <dbReference type="NCBI Taxonomy" id="2048550"/>
    <lineage>
        <taxon>Bacteria</taxon>
        <taxon>Bacillati</taxon>
        <taxon>Actinomycetota</taxon>
        <taxon>Actinomycetes</taxon>
        <taxon>Mycobacteriales</taxon>
        <taxon>Mycobacteriaceae</taxon>
        <taxon>Mycobacterium</taxon>
    </lineage>
</organism>
<keyword evidence="2" id="KW-0067">ATP-binding</keyword>